<dbReference type="Proteomes" id="UP000638648">
    <property type="component" value="Unassembled WGS sequence"/>
</dbReference>
<dbReference type="PANTHER" id="PTHR33164">
    <property type="entry name" value="TRANSCRIPTIONAL REGULATOR, MARR FAMILY"/>
    <property type="match status" value="1"/>
</dbReference>
<feature type="domain" description="HTH marR-type" evidence="1">
    <location>
        <begin position="6"/>
        <end position="143"/>
    </location>
</feature>
<dbReference type="Pfam" id="PF12802">
    <property type="entry name" value="MarR_2"/>
    <property type="match status" value="1"/>
</dbReference>
<dbReference type="AlphaFoldDB" id="A0A927MVC0"/>
<keyword evidence="2" id="KW-0238">DNA-binding</keyword>
<sequence length="157" mass="17321">MGTAEDLELAEALEALLQRVACSQADSDLESMAGRDMSLTQFRCLVALAVEDEAIPIHQLAEQLHMSLPTAGRTIDRLVAQHLVIRREDPHDRRVRRVCVSAEGKQVVTGIDKARHEALLAFVHSLDPSDSARLQDALRPIVGPTSPQQHRLEGRHA</sequence>
<name>A0A927MVC0_9ACTN</name>
<gene>
    <name evidence="2" type="ORF">HEB94_002766</name>
</gene>
<dbReference type="GO" id="GO:0003677">
    <property type="term" value="F:DNA binding"/>
    <property type="evidence" value="ECO:0007669"/>
    <property type="project" value="UniProtKB-KW"/>
</dbReference>
<accession>A0A927MVC0</accession>
<dbReference type="InterPro" id="IPR039422">
    <property type="entry name" value="MarR/SlyA-like"/>
</dbReference>
<evidence type="ECO:0000313" key="3">
    <source>
        <dbReference type="Proteomes" id="UP000638648"/>
    </source>
</evidence>
<dbReference type="SUPFAM" id="SSF46785">
    <property type="entry name" value="Winged helix' DNA-binding domain"/>
    <property type="match status" value="1"/>
</dbReference>
<dbReference type="InterPro" id="IPR036390">
    <property type="entry name" value="WH_DNA-bd_sf"/>
</dbReference>
<organism evidence="2 3">
    <name type="scientific">Actinopolymorpha pittospori</name>
    <dbReference type="NCBI Taxonomy" id="648752"/>
    <lineage>
        <taxon>Bacteria</taxon>
        <taxon>Bacillati</taxon>
        <taxon>Actinomycetota</taxon>
        <taxon>Actinomycetes</taxon>
        <taxon>Propionibacteriales</taxon>
        <taxon>Actinopolymorphaceae</taxon>
        <taxon>Actinopolymorpha</taxon>
    </lineage>
</organism>
<dbReference type="RefSeq" id="WP_192750133.1">
    <property type="nucleotide sequence ID" value="NZ_BAABJL010000223.1"/>
</dbReference>
<evidence type="ECO:0000259" key="1">
    <source>
        <dbReference type="PROSITE" id="PS50995"/>
    </source>
</evidence>
<dbReference type="PANTHER" id="PTHR33164:SF94">
    <property type="entry name" value="TRANSCRIPTIONAL REGULATORY PROTEIN-RELATED"/>
    <property type="match status" value="1"/>
</dbReference>
<dbReference type="SMART" id="SM00347">
    <property type="entry name" value="HTH_MARR"/>
    <property type="match status" value="1"/>
</dbReference>
<dbReference type="GO" id="GO:0006950">
    <property type="term" value="P:response to stress"/>
    <property type="evidence" value="ECO:0007669"/>
    <property type="project" value="TreeGrafter"/>
</dbReference>
<evidence type="ECO:0000313" key="2">
    <source>
        <dbReference type="EMBL" id="MBE1605918.1"/>
    </source>
</evidence>
<keyword evidence="3" id="KW-1185">Reference proteome</keyword>
<dbReference type="Gene3D" id="1.10.10.10">
    <property type="entry name" value="Winged helix-like DNA-binding domain superfamily/Winged helix DNA-binding domain"/>
    <property type="match status" value="1"/>
</dbReference>
<comment type="caution">
    <text evidence="2">The sequence shown here is derived from an EMBL/GenBank/DDBJ whole genome shotgun (WGS) entry which is preliminary data.</text>
</comment>
<proteinExistence type="predicted"/>
<dbReference type="InterPro" id="IPR036388">
    <property type="entry name" value="WH-like_DNA-bd_sf"/>
</dbReference>
<dbReference type="InterPro" id="IPR000835">
    <property type="entry name" value="HTH_MarR-typ"/>
</dbReference>
<dbReference type="PROSITE" id="PS50995">
    <property type="entry name" value="HTH_MARR_2"/>
    <property type="match status" value="1"/>
</dbReference>
<protein>
    <submittedName>
        <fullName evidence="2">DNA-binding MarR family transcriptional regulator</fullName>
    </submittedName>
</protein>
<reference evidence="2" key="1">
    <citation type="submission" date="2020-10" db="EMBL/GenBank/DDBJ databases">
        <title>Sequencing the genomes of 1000 actinobacteria strains.</title>
        <authorList>
            <person name="Klenk H.-P."/>
        </authorList>
    </citation>
    <scope>NUCLEOTIDE SEQUENCE</scope>
    <source>
        <strain evidence="2">DSM 45354</strain>
    </source>
</reference>
<dbReference type="GO" id="GO:0003700">
    <property type="term" value="F:DNA-binding transcription factor activity"/>
    <property type="evidence" value="ECO:0007669"/>
    <property type="project" value="InterPro"/>
</dbReference>
<dbReference type="EMBL" id="JADBEM010000001">
    <property type="protein sequence ID" value="MBE1605918.1"/>
    <property type="molecule type" value="Genomic_DNA"/>
</dbReference>